<feature type="region of interest" description="Disordered" evidence="1">
    <location>
        <begin position="109"/>
        <end position="199"/>
    </location>
</feature>
<sequence>MTDDVVEVRVREKIPLRCCVLVRRMQQPCRGPGCSHAAAFCYMALDSCAAGPPRRVRCPICEKEFDRDAVALDVPLTMLLMKHPSASHAYAARSRDGEWRYKAAGGAPAAVDLDRGSGSRRRRGASDSGDESRQRRREGERQCRGEEGGREGGREAKREGRSDRGSTTGPAAPRRPMLPRSLAPRERPPAPGARLPVKLTPVQKAEGRAARKLAAQRARFLEAARAELIRRALHEEPQPGGSAEGWSVLHNCMPAPASPLSASPFAPHLYHDHIADAIHAVRHTTPAPGLPAGGLWLQTLQDAVRGAGCTESVHNWTVCAGRGEAIQALDDPVACEGPLEARGAAAGALVRWSTGLDLRLGSGPRWARCPGGRVRPAFLPTPALCRDAAVSGRGAARLEALLASLDASRTSGFSASGEEEEGAASRGKEATYGELSAEGMVQLLTGWPDPFPLGAASLLVDVGSGVGKLLLARRRGRGEPSASLLGALPAGKLLFAAALLTQSRGRGVEYVEARAALAERALAAAARDGFLTADEAARVELLHADGTAPGVLQGATHVYMANLCFPDELNVAMVAALAALPTLRCVATLRRLPLEEAWPDDAAACSLAAVEERPVGMSWADNVGVTYYCCEKET</sequence>
<dbReference type="PaxDb" id="2903-EOD37908"/>
<evidence type="ECO:0000256" key="1">
    <source>
        <dbReference type="SAM" id="MobiDB-lite"/>
    </source>
</evidence>
<dbReference type="Proteomes" id="UP000013827">
    <property type="component" value="Unassembled WGS sequence"/>
</dbReference>
<feature type="compositionally biased region" description="Basic and acidic residues" evidence="1">
    <location>
        <begin position="130"/>
        <end position="164"/>
    </location>
</feature>
<evidence type="ECO:0000313" key="3">
    <source>
        <dbReference type="Proteomes" id="UP000013827"/>
    </source>
</evidence>
<keyword evidence="3" id="KW-1185">Reference proteome</keyword>
<reference evidence="3" key="1">
    <citation type="journal article" date="2013" name="Nature">
        <title>Pan genome of the phytoplankton Emiliania underpins its global distribution.</title>
        <authorList>
            <person name="Read B.A."/>
            <person name="Kegel J."/>
            <person name="Klute M.J."/>
            <person name="Kuo A."/>
            <person name="Lefebvre S.C."/>
            <person name="Maumus F."/>
            <person name="Mayer C."/>
            <person name="Miller J."/>
            <person name="Monier A."/>
            <person name="Salamov A."/>
            <person name="Young J."/>
            <person name="Aguilar M."/>
            <person name="Claverie J.M."/>
            <person name="Frickenhaus S."/>
            <person name="Gonzalez K."/>
            <person name="Herman E.K."/>
            <person name="Lin Y.C."/>
            <person name="Napier J."/>
            <person name="Ogata H."/>
            <person name="Sarno A.F."/>
            <person name="Shmutz J."/>
            <person name="Schroeder D."/>
            <person name="de Vargas C."/>
            <person name="Verret F."/>
            <person name="von Dassow P."/>
            <person name="Valentin K."/>
            <person name="Van de Peer Y."/>
            <person name="Wheeler G."/>
            <person name="Dacks J.B."/>
            <person name="Delwiche C.F."/>
            <person name="Dyhrman S.T."/>
            <person name="Glockner G."/>
            <person name="John U."/>
            <person name="Richards T."/>
            <person name="Worden A.Z."/>
            <person name="Zhang X."/>
            <person name="Grigoriev I.V."/>
            <person name="Allen A.E."/>
            <person name="Bidle K."/>
            <person name="Borodovsky M."/>
            <person name="Bowler C."/>
            <person name="Brownlee C."/>
            <person name="Cock J.M."/>
            <person name="Elias M."/>
            <person name="Gladyshev V.N."/>
            <person name="Groth M."/>
            <person name="Guda C."/>
            <person name="Hadaegh A."/>
            <person name="Iglesias-Rodriguez M.D."/>
            <person name="Jenkins J."/>
            <person name="Jones B.M."/>
            <person name="Lawson T."/>
            <person name="Leese F."/>
            <person name="Lindquist E."/>
            <person name="Lobanov A."/>
            <person name="Lomsadze A."/>
            <person name="Malik S.B."/>
            <person name="Marsh M.E."/>
            <person name="Mackinder L."/>
            <person name="Mock T."/>
            <person name="Mueller-Roeber B."/>
            <person name="Pagarete A."/>
            <person name="Parker M."/>
            <person name="Probert I."/>
            <person name="Quesneville H."/>
            <person name="Raines C."/>
            <person name="Rensing S.A."/>
            <person name="Riano-Pachon D.M."/>
            <person name="Richier S."/>
            <person name="Rokitta S."/>
            <person name="Shiraiwa Y."/>
            <person name="Soanes D.M."/>
            <person name="van der Giezen M."/>
            <person name="Wahlund T.M."/>
            <person name="Williams B."/>
            <person name="Wilson W."/>
            <person name="Wolfe G."/>
            <person name="Wurch L.L."/>
        </authorList>
    </citation>
    <scope>NUCLEOTIDE SEQUENCE</scope>
</reference>
<dbReference type="GeneID" id="17283178"/>
<dbReference type="InterPro" id="IPR013083">
    <property type="entry name" value="Znf_RING/FYVE/PHD"/>
</dbReference>
<dbReference type="RefSeq" id="XP_005790337.1">
    <property type="nucleotide sequence ID" value="XM_005790280.1"/>
</dbReference>
<dbReference type="Gene3D" id="3.40.50.150">
    <property type="entry name" value="Vaccinia Virus protein VP39"/>
    <property type="match status" value="1"/>
</dbReference>
<dbReference type="EnsemblProtists" id="EOD37908">
    <property type="protein sequence ID" value="EOD37908"/>
    <property type="gene ID" value="EMIHUDRAFT_466913"/>
</dbReference>
<accession>A0A0D3KQ73</accession>
<reference evidence="2" key="2">
    <citation type="submission" date="2024-10" db="UniProtKB">
        <authorList>
            <consortium name="EnsemblProtists"/>
        </authorList>
    </citation>
    <scope>IDENTIFICATION</scope>
</reference>
<dbReference type="AlphaFoldDB" id="A0A0D3KQ73"/>
<organism evidence="2 3">
    <name type="scientific">Emiliania huxleyi (strain CCMP1516)</name>
    <dbReference type="NCBI Taxonomy" id="280463"/>
    <lineage>
        <taxon>Eukaryota</taxon>
        <taxon>Haptista</taxon>
        <taxon>Haptophyta</taxon>
        <taxon>Prymnesiophyceae</taxon>
        <taxon>Isochrysidales</taxon>
        <taxon>Noelaerhabdaceae</taxon>
        <taxon>Emiliania</taxon>
    </lineage>
</organism>
<name>A0A0D3KQ73_EMIH1</name>
<dbReference type="HOGENOM" id="CLU_431772_0_0_1"/>
<dbReference type="Gene3D" id="3.30.40.10">
    <property type="entry name" value="Zinc/RING finger domain, C3HC4 (zinc finger)"/>
    <property type="match status" value="1"/>
</dbReference>
<dbReference type="InterPro" id="IPR029063">
    <property type="entry name" value="SAM-dependent_MTases_sf"/>
</dbReference>
<proteinExistence type="predicted"/>
<protein>
    <submittedName>
        <fullName evidence="2">Uncharacterized protein</fullName>
    </submittedName>
</protein>
<evidence type="ECO:0000313" key="2">
    <source>
        <dbReference type="EnsemblProtists" id="EOD37908"/>
    </source>
</evidence>
<dbReference type="KEGG" id="ehx:EMIHUDRAFT_466913"/>